<accession>A0A2S4MCS6</accession>
<keyword evidence="1" id="KW-0472">Membrane</keyword>
<feature type="transmembrane region" description="Helical" evidence="1">
    <location>
        <begin position="197"/>
        <end position="217"/>
    </location>
</feature>
<feature type="transmembrane region" description="Helical" evidence="1">
    <location>
        <begin position="142"/>
        <end position="162"/>
    </location>
</feature>
<dbReference type="EMBL" id="PQFZ01000005">
    <property type="protein sequence ID" value="POR52532.1"/>
    <property type="molecule type" value="Genomic_DNA"/>
</dbReference>
<comment type="caution">
    <text evidence="2">The sequence shown here is derived from an EMBL/GenBank/DDBJ whole genome shotgun (WGS) entry which is preliminary data.</text>
</comment>
<gene>
    <name evidence="2" type="ORF">CYD53_105197</name>
</gene>
<dbReference type="AlphaFoldDB" id="A0A2S4MCS6"/>
<protein>
    <recommendedName>
        <fullName evidence="4">VanZ like protein</fullName>
    </recommendedName>
</protein>
<keyword evidence="1" id="KW-1133">Transmembrane helix</keyword>
<name>A0A2S4MCS6_9HYPH</name>
<keyword evidence="3" id="KW-1185">Reference proteome</keyword>
<proteinExistence type="predicted"/>
<feature type="transmembrane region" description="Helical" evidence="1">
    <location>
        <begin position="168"/>
        <end position="190"/>
    </location>
</feature>
<reference evidence="2 3" key="1">
    <citation type="submission" date="2018-01" db="EMBL/GenBank/DDBJ databases">
        <title>Genomic Encyclopedia of Type Strains, Phase III (KMG-III): the genomes of soil and plant-associated and newly described type strains.</title>
        <authorList>
            <person name="Whitman W."/>
        </authorList>
    </citation>
    <scope>NUCLEOTIDE SEQUENCE [LARGE SCALE GENOMIC DNA]</scope>
    <source>
        <strain evidence="2 3">1131</strain>
    </source>
</reference>
<organism evidence="2 3">
    <name type="scientific">Bosea psychrotolerans</name>
    <dbReference type="NCBI Taxonomy" id="1871628"/>
    <lineage>
        <taxon>Bacteria</taxon>
        <taxon>Pseudomonadati</taxon>
        <taxon>Pseudomonadota</taxon>
        <taxon>Alphaproteobacteria</taxon>
        <taxon>Hyphomicrobiales</taxon>
        <taxon>Boseaceae</taxon>
        <taxon>Bosea</taxon>
    </lineage>
</organism>
<evidence type="ECO:0000256" key="1">
    <source>
        <dbReference type="SAM" id="Phobius"/>
    </source>
</evidence>
<sequence>MTLPARFRGSHRDCQTDLDRLGPLYRQLGQALAGIERERTGLSGRLDEARTRAAALMGNEDGIYFDREPADEARLVEAEAQMMAAFRRLEELQAQSAMLTAWRAEIEDSGVGGALRQWAGSGGLSTWFLRMVRARMAAIRRLARFSGWMLLIVIVYATVSGIEQRPSVSWLMPDVERSLAFLSAAAAFALGYPRQRIAIFAIGLAAVVTLEFAQAWVPTRHGTLHDVLVKAVGLGLGLLLVSGLERLKPSVRAL</sequence>
<evidence type="ECO:0000313" key="3">
    <source>
        <dbReference type="Proteomes" id="UP000236919"/>
    </source>
</evidence>
<feature type="transmembrane region" description="Helical" evidence="1">
    <location>
        <begin position="223"/>
        <end position="244"/>
    </location>
</feature>
<evidence type="ECO:0008006" key="4">
    <source>
        <dbReference type="Google" id="ProtNLM"/>
    </source>
</evidence>
<dbReference type="OrthoDB" id="7908547at2"/>
<keyword evidence="1" id="KW-0812">Transmembrane</keyword>
<dbReference type="RefSeq" id="WP_103718151.1">
    <property type="nucleotide sequence ID" value="NZ_PQFZ01000005.1"/>
</dbReference>
<evidence type="ECO:0000313" key="2">
    <source>
        <dbReference type="EMBL" id="POR52532.1"/>
    </source>
</evidence>
<dbReference type="Proteomes" id="UP000236919">
    <property type="component" value="Unassembled WGS sequence"/>
</dbReference>